<organism evidence="1 2">
    <name type="scientific">Aeoliella mucimassa</name>
    <dbReference type="NCBI Taxonomy" id="2527972"/>
    <lineage>
        <taxon>Bacteria</taxon>
        <taxon>Pseudomonadati</taxon>
        <taxon>Planctomycetota</taxon>
        <taxon>Planctomycetia</taxon>
        <taxon>Pirellulales</taxon>
        <taxon>Lacipirellulaceae</taxon>
        <taxon>Aeoliella</taxon>
    </lineage>
</organism>
<gene>
    <name evidence="1" type="ORF">Pan181_32120</name>
</gene>
<proteinExistence type="predicted"/>
<accession>A0A518AQK4</accession>
<keyword evidence="2" id="KW-1185">Reference proteome</keyword>
<evidence type="ECO:0000313" key="2">
    <source>
        <dbReference type="Proteomes" id="UP000315750"/>
    </source>
</evidence>
<name>A0A518AQK4_9BACT</name>
<dbReference type="AlphaFoldDB" id="A0A518AQK4"/>
<dbReference type="RefSeq" id="WP_197528395.1">
    <property type="nucleotide sequence ID" value="NZ_CP036278.1"/>
</dbReference>
<dbReference type="Proteomes" id="UP000315750">
    <property type="component" value="Chromosome"/>
</dbReference>
<dbReference type="KEGG" id="amuc:Pan181_32120"/>
<reference evidence="1 2" key="1">
    <citation type="submission" date="2019-02" db="EMBL/GenBank/DDBJ databases">
        <title>Deep-cultivation of Planctomycetes and their phenomic and genomic characterization uncovers novel biology.</title>
        <authorList>
            <person name="Wiegand S."/>
            <person name="Jogler M."/>
            <person name="Boedeker C."/>
            <person name="Pinto D."/>
            <person name="Vollmers J."/>
            <person name="Rivas-Marin E."/>
            <person name="Kohn T."/>
            <person name="Peeters S.H."/>
            <person name="Heuer A."/>
            <person name="Rast P."/>
            <person name="Oberbeckmann S."/>
            <person name="Bunk B."/>
            <person name="Jeske O."/>
            <person name="Meyerdierks A."/>
            <person name="Storesund J.E."/>
            <person name="Kallscheuer N."/>
            <person name="Luecker S."/>
            <person name="Lage O.M."/>
            <person name="Pohl T."/>
            <person name="Merkel B.J."/>
            <person name="Hornburger P."/>
            <person name="Mueller R.-W."/>
            <person name="Bruemmer F."/>
            <person name="Labrenz M."/>
            <person name="Spormann A.M."/>
            <person name="Op den Camp H."/>
            <person name="Overmann J."/>
            <person name="Amann R."/>
            <person name="Jetten M.S.M."/>
            <person name="Mascher T."/>
            <person name="Medema M.H."/>
            <person name="Devos D.P."/>
            <person name="Kaster A.-K."/>
            <person name="Ovreas L."/>
            <person name="Rohde M."/>
            <person name="Galperin M.Y."/>
            <person name="Jogler C."/>
        </authorList>
    </citation>
    <scope>NUCLEOTIDE SEQUENCE [LARGE SCALE GENOMIC DNA]</scope>
    <source>
        <strain evidence="1 2">Pan181</strain>
    </source>
</reference>
<evidence type="ECO:0000313" key="1">
    <source>
        <dbReference type="EMBL" id="QDU57000.1"/>
    </source>
</evidence>
<dbReference type="EMBL" id="CP036278">
    <property type="protein sequence ID" value="QDU57000.1"/>
    <property type="molecule type" value="Genomic_DNA"/>
</dbReference>
<sequence>MDKPNGPKQQLQALLIDLLGSGLRPDQVAELNELLLEHRELRQFYSDYLATHSCCDTS</sequence>
<protein>
    <submittedName>
        <fullName evidence="1">Uncharacterized protein</fullName>
    </submittedName>
</protein>